<feature type="non-terminal residue" evidence="2">
    <location>
        <position position="505"/>
    </location>
</feature>
<dbReference type="EMBL" id="CAUYUJ010008069">
    <property type="protein sequence ID" value="CAK0822775.1"/>
    <property type="molecule type" value="Genomic_DNA"/>
</dbReference>
<comment type="caution">
    <text evidence="2">The sequence shown here is derived from an EMBL/GenBank/DDBJ whole genome shotgun (WGS) entry which is preliminary data.</text>
</comment>
<name>A0ABN9RVK0_9DINO</name>
<feature type="non-terminal residue" evidence="2">
    <location>
        <position position="1"/>
    </location>
</feature>
<gene>
    <name evidence="2" type="ORF">PCOR1329_LOCUS23705</name>
</gene>
<dbReference type="Proteomes" id="UP001189429">
    <property type="component" value="Unassembled WGS sequence"/>
</dbReference>
<feature type="compositionally biased region" description="Low complexity" evidence="1">
    <location>
        <begin position="162"/>
        <end position="172"/>
    </location>
</feature>
<keyword evidence="3" id="KW-1185">Reference proteome</keyword>
<protein>
    <submittedName>
        <fullName evidence="2">Uncharacterized protein</fullName>
    </submittedName>
</protein>
<feature type="region of interest" description="Disordered" evidence="1">
    <location>
        <begin position="141"/>
        <end position="174"/>
    </location>
</feature>
<accession>A0ABN9RVK0</accession>
<evidence type="ECO:0000313" key="3">
    <source>
        <dbReference type="Proteomes" id="UP001189429"/>
    </source>
</evidence>
<proteinExistence type="predicted"/>
<organism evidence="2 3">
    <name type="scientific">Prorocentrum cordatum</name>
    <dbReference type="NCBI Taxonomy" id="2364126"/>
    <lineage>
        <taxon>Eukaryota</taxon>
        <taxon>Sar</taxon>
        <taxon>Alveolata</taxon>
        <taxon>Dinophyceae</taxon>
        <taxon>Prorocentrales</taxon>
        <taxon>Prorocentraceae</taxon>
        <taxon>Prorocentrum</taxon>
    </lineage>
</organism>
<evidence type="ECO:0000313" key="2">
    <source>
        <dbReference type="EMBL" id="CAK0822775.1"/>
    </source>
</evidence>
<sequence length="505" mass="53889">VEETKAGLVVSGGQRTAATRTLREWADKDPAFTWNDDTAKTTVALKALGAASIRRELLDQVKTDYKRTATIGKEYTCCYKCLVPSIPDAAKPYLCEVKDLGGWPTGMSAESAWIFRPGCPKGGVLIDCFFVKAEMVAARRVPTGPASSGPRLADGSGGGGPAAAAGSGAAPATRELWRQDSAPERESAFREIAQSIGVFAEKRAFASPGAGAGSPRTMLFWPLRFLSYVKGEAVPHGETRDSVLATYDKKPMNCIIRTLRDHVPDFATLMRFKPFLQELSTIGALSATGKALLSLAQANLSSPQDEVGAELSIESAPKFSFSAAHKALERAQFEKQCEEAKARGAGSLAERLSDAKVLLGKARELPDGRGEKCVKELEFAVALFGRMPAGEKAKHILGNEAGWQRFDDWQMKEFLPDVSDCQPLLQSPPDFQAMTVGACAAAADAALKRAPLVDDVPDAATRSMLALTKQLRDASEAAPRVGEVVEAVVFAVAVAKFHLNAAAAE</sequence>
<reference evidence="2" key="1">
    <citation type="submission" date="2023-10" db="EMBL/GenBank/DDBJ databases">
        <authorList>
            <person name="Chen Y."/>
            <person name="Shah S."/>
            <person name="Dougan E. K."/>
            <person name="Thang M."/>
            <person name="Chan C."/>
        </authorList>
    </citation>
    <scope>NUCLEOTIDE SEQUENCE [LARGE SCALE GENOMIC DNA]</scope>
</reference>
<evidence type="ECO:0000256" key="1">
    <source>
        <dbReference type="SAM" id="MobiDB-lite"/>
    </source>
</evidence>